<dbReference type="AlphaFoldDB" id="A0AAV4LMK6"/>
<dbReference type="EMBL" id="BPLF01000001">
    <property type="protein sequence ID" value="GIX61261.1"/>
    <property type="molecule type" value="Genomic_DNA"/>
</dbReference>
<sequence>MNTVLTYKFLKAFTQPLKQYPKFIREVNDPGKVYLRKRWRKGGALRKSEWRKVTTAVSVAAVALLCFGFMNAVRNTPQVEGAMDNIDELSHGTAITPNHTLSRAFDGLLDREPGVPFTFIPRPNEVPIKSKPVAQTFRHAPCEARKRLVKLAKWRSGATTDALKDNINVVDRVAPSFYG</sequence>
<accession>A0AAV4LMK6</accession>
<reference evidence="1 2" key="1">
    <citation type="submission" date="2021-06" db="EMBL/GenBank/DDBJ databases">
        <title>Genome sequence of Babesia caballi.</title>
        <authorList>
            <person name="Yamagishi J."/>
            <person name="Kidaka T."/>
            <person name="Ochi A."/>
        </authorList>
    </citation>
    <scope>NUCLEOTIDE SEQUENCE [LARGE SCALE GENOMIC DNA]</scope>
    <source>
        <strain evidence="1">USDA-D6B2</strain>
    </source>
</reference>
<evidence type="ECO:0000313" key="2">
    <source>
        <dbReference type="Proteomes" id="UP001497744"/>
    </source>
</evidence>
<dbReference type="Proteomes" id="UP001497744">
    <property type="component" value="Unassembled WGS sequence"/>
</dbReference>
<keyword evidence="2" id="KW-1185">Reference proteome</keyword>
<name>A0AAV4LMK6_BABCB</name>
<organism evidence="1 2">
    <name type="scientific">Babesia caballi</name>
    <dbReference type="NCBI Taxonomy" id="5871"/>
    <lineage>
        <taxon>Eukaryota</taxon>
        <taxon>Sar</taxon>
        <taxon>Alveolata</taxon>
        <taxon>Apicomplexa</taxon>
        <taxon>Aconoidasida</taxon>
        <taxon>Piroplasmida</taxon>
        <taxon>Babesiidae</taxon>
        <taxon>Babesia</taxon>
    </lineage>
</organism>
<dbReference type="GeneID" id="94192744"/>
<gene>
    <name evidence="1" type="ORF">BcabD6B2_06960</name>
</gene>
<evidence type="ECO:0000313" key="1">
    <source>
        <dbReference type="EMBL" id="GIX61261.1"/>
    </source>
</evidence>
<protein>
    <submittedName>
        <fullName evidence="1">F-box domain protein</fullName>
    </submittedName>
</protein>
<proteinExistence type="predicted"/>
<comment type="caution">
    <text evidence="1">The sequence shown here is derived from an EMBL/GenBank/DDBJ whole genome shotgun (WGS) entry which is preliminary data.</text>
</comment>
<dbReference type="RefSeq" id="XP_067713332.1">
    <property type="nucleotide sequence ID" value="XM_067857231.1"/>
</dbReference>